<dbReference type="SUPFAM" id="SSF50494">
    <property type="entry name" value="Trypsin-like serine proteases"/>
    <property type="match status" value="1"/>
</dbReference>
<dbReference type="Pfam" id="PF00089">
    <property type="entry name" value="Trypsin"/>
    <property type="match status" value="1"/>
</dbReference>
<evidence type="ECO:0000313" key="5">
    <source>
        <dbReference type="Proteomes" id="UP000245609"/>
    </source>
</evidence>
<sequence>MVDAKTVSELRQNTLDSTLGSVNLLTTQKCNLVNPALVSFIANIENKTGDNSTYCSGALINNTTVITFGQCVQDQFGQEDPANISVYLSSNSLKLNVSKIETTNFANDSSSIYDITYLTLENEVTENEANPINIFGGQLKNNQRSWVAGFIEEQEDVMLNQIFSSAILITLNNTTSNVNGNTTANQGYITAKGKRRSLCQHVPGAPVLIFVNGTYDLIGLEAQALFFQRKTDHLEGDPIYKIARIYETEL</sequence>
<dbReference type="EMBL" id="MBFS01000271">
    <property type="protein sequence ID" value="PVV03163.1"/>
    <property type="molecule type" value="Genomic_DNA"/>
</dbReference>
<dbReference type="GO" id="GO:0004252">
    <property type="term" value="F:serine-type endopeptidase activity"/>
    <property type="evidence" value="ECO:0007669"/>
    <property type="project" value="InterPro"/>
</dbReference>
<dbReference type="InterPro" id="IPR051333">
    <property type="entry name" value="CLIP_Serine_Protease"/>
</dbReference>
<dbReference type="Gene3D" id="2.40.10.10">
    <property type="entry name" value="Trypsin-like serine proteases"/>
    <property type="match status" value="1"/>
</dbReference>
<reference evidence="2 5" key="1">
    <citation type="journal article" date="2018" name="MBio">
        <title>Comparative Genomics Reveals the Core Gene Toolbox for the Fungus-Insect Symbiosis.</title>
        <authorList>
            <person name="Wang Y."/>
            <person name="Stata M."/>
            <person name="Wang W."/>
            <person name="Stajich J.E."/>
            <person name="White M.M."/>
            <person name="Moncalvo J.M."/>
        </authorList>
    </citation>
    <scope>NUCLEOTIDE SEQUENCE [LARGE SCALE GENOMIC DNA]</scope>
    <source>
        <strain evidence="2 5">SC-DP-2</strain>
    </source>
</reference>
<evidence type="ECO:0000313" key="2">
    <source>
        <dbReference type="EMBL" id="PVV03163.1"/>
    </source>
</evidence>
<dbReference type="InterPro" id="IPR009003">
    <property type="entry name" value="Peptidase_S1_PA"/>
</dbReference>
<evidence type="ECO:0000313" key="3">
    <source>
        <dbReference type="EMBL" id="PVV03165.1"/>
    </source>
</evidence>
<dbReference type="EMBL" id="MBFS01000271">
    <property type="protein sequence ID" value="PVV03165.1"/>
    <property type="molecule type" value="Genomic_DNA"/>
</dbReference>
<evidence type="ECO:0000313" key="4">
    <source>
        <dbReference type="EMBL" id="PVV03582.1"/>
    </source>
</evidence>
<keyword evidence="5" id="KW-1185">Reference proteome</keyword>
<feature type="domain" description="Peptidase S1" evidence="1">
    <location>
        <begin position="39"/>
        <end position="208"/>
    </location>
</feature>
<dbReference type="Proteomes" id="UP000245609">
    <property type="component" value="Unassembled WGS sequence"/>
</dbReference>
<dbReference type="PANTHER" id="PTHR24260:SF136">
    <property type="entry name" value="GH08193P-RELATED"/>
    <property type="match status" value="1"/>
</dbReference>
<evidence type="ECO:0000259" key="1">
    <source>
        <dbReference type="Pfam" id="PF00089"/>
    </source>
</evidence>
<proteinExistence type="predicted"/>
<gene>
    <name evidence="4" type="ORF">BB560_001953</name>
    <name evidence="2" type="ORF">BB560_002367</name>
    <name evidence="3" type="ORF">BB560_002369</name>
</gene>
<organism evidence="2 5">
    <name type="scientific">Smittium megazygosporum</name>
    <dbReference type="NCBI Taxonomy" id="133381"/>
    <lineage>
        <taxon>Eukaryota</taxon>
        <taxon>Fungi</taxon>
        <taxon>Fungi incertae sedis</taxon>
        <taxon>Zoopagomycota</taxon>
        <taxon>Kickxellomycotina</taxon>
        <taxon>Harpellomycetes</taxon>
        <taxon>Harpellales</taxon>
        <taxon>Legeriomycetaceae</taxon>
        <taxon>Smittium</taxon>
    </lineage>
</organism>
<comment type="caution">
    <text evidence="2">The sequence shown here is derived from an EMBL/GenBank/DDBJ whole genome shotgun (WGS) entry which is preliminary data.</text>
</comment>
<dbReference type="EMBL" id="MBFS01000216">
    <property type="protein sequence ID" value="PVV03582.1"/>
    <property type="molecule type" value="Genomic_DNA"/>
</dbReference>
<protein>
    <recommendedName>
        <fullName evidence="1">Peptidase S1 domain-containing protein</fullName>
    </recommendedName>
</protein>
<dbReference type="PANTHER" id="PTHR24260">
    <property type="match status" value="1"/>
</dbReference>
<dbReference type="GO" id="GO:0006508">
    <property type="term" value="P:proteolysis"/>
    <property type="evidence" value="ECO:0007669"/>
    <property type="project" value="InterPro"/>
</dbReference>
<dbReference type="InterPro" id="IPR001254">
    <property type="entry name" value="Trypsin_dom"/>
</dbReference>
<accession>A0A2T9ZEY4</accession>
<dbReference type="InterPro" id="IPR043504">
    <property type="entry name" value="Peptidase_S1_PA_chymotrypsin"/>
</dbReference>
<dbReference type="AlphaFoldDB" id="A0A2T9ZEY4"/>
<name>A0A2T9ZEY4_9FUNG</name>